<dbReference type="EMBL" id="BSNN01000004">
    <property type="protein sequence ID" value="GLQ35627.1"/>
    <property type="molecule type" value="Genomic_DNA"/>
</dbReference>
<dbReference type="InterPro" id="IPR013879">
    <property type="entry name" value="DUF1761"/>
</dbReference>
<dbReference type="Pfam" id="PF08570">
    <property type="entry name" value="DUF1761"/>
    <property type="match status" value="1"/>
</dbReference>
<proteinExistence type="predicted"/>
<evidence type="ECO:0000313" key="3">
    <source>
        <dbReference type="Proteomes" id="UP001156694"/>
    </source>
</evidence>
<dbReference type="Proteomes" id="UP001156694">
    <property type="component" value="Unassembled WGS sequence"/>
</dbReference>
<gene>
    <name evidence="2" type="ORF">GCM10007939_19100</name>
</gene>
<organism evidence="2 3">
    <name type="scientific">Amylibacter marinus</name>
    <dbReference type="NCBI Taxonomy" id="1475483"/>
    <lineage>
        <taxon>Bacteria</taxon>
        <taxon>Pseudomonadati</taxon>
        <taxon>Pseudomonadota</taxon>
        <taxon>Alphaproteobacteria</taxon>
        <taxon>Rhodobacterales</taxon>
        <taxon>Paracoccaceae</taxon>
        <taxon>Amylibacter</taxon>
    </lineage>
</organism>
<evidence type="ECO:0000256" key="1">
    <source>
        <dbReference type="SAM" id="Phobius"/>
    </source>
</evidence>
<comment type="caution">
    <text evidence="2">The sequence shown here is derived from an EMBL/GenBank/DDBJ whole genome shotgun (WGS) entry which is preliminary data.</text>
</comment>
<feature type="transmembrane region" description="Helical" evidence="1">
    <location>
        <begin position="6"/>
        <end position="24"/>
    </location>
</feature>
<evidence type="ECO:0000313" key="2">
    <source>
        <dbReference type="EMBL" id="GLQ35627.1"/>
    </source>
</evidence>
<name>A0ABQ5VWQ8_9RHOB</name>
<dbReference type="RefSeq" id="WP_284378305.1">
    <property type="nucleotide sequence ID" value="NZ_BSNN01000004.1"/>
</dbReference>
<reference evidence="3" key="1">
    <citation type="journal article" date="2019" name="Int. J. Syst. Evol. Microbiol.">
        <title>The Global Catalogue of Microorganisms (GCM) 10K type strain sequencing project: providing services to taxonomists for standard genome sequencing and annotation.</title>
        <authorList>
            <consortium name="The Broad Institute Genomics Platform"/>
            <consortium name="The Broad Institute Genome Sequencing Center for Infectious Disease"/>
            <person name="Wu L."/>
            <person name="Ma J."/>
        </authorList>
    </citation>
    <scope>NUCLEOTIDE SEQUENCE [LARGE SCALE GENOMIC DNA]</scope>
    <source>
        <strain evidence="3">NBRC 110140</strain>
    </source>
</reference>
<keyword evidence="3" id="KW-1185">Reference proteome</keyword>
<keyword evidence="1" id="KW-0472">Membrane</keyword>
<feature type="transmembrane region" description="Helical" evidence="1">
    <location>
        <begin position="77"/>
        <end position="98"/>
    </location>
</feature>
<evidence type="ECO:0008006" key="4">
    <source>
        <dbReference type="Google" id="ProtNLM"/>
    </source>
</evidence>
<protein>
    <recommendedName>
        <fullName evidence="4">DUF1761 domain-containing protein</fullName>
    </recommendedName>
</protein>
<feature type="transmembrane region" description="Helical" evidence="1">
    <location>
        <begin position="105"/>
        <end position="126"/>
    </location>
</feature>
<keyword evidence="1" id="KW-1133">Transmembrane helix</keyword>
<accession>A0ABQ5VWQ8</accession>
<keyword evidence="1" id="KW-0812">Transmembrane</keyword>
<sequence>MEFISVVVAAVASYAFGAVWYMALAKPWMAAAGVSEEQMNNGDKAPFIIAFVCAILVAGMMRHIFALAGIDTIGKGLIAGLGMGLFISTPWLATCYSFGNRPRKLIAIDGGYATIGSAIMGLVLTLF</sequence>
<feature type="transmembrane region" description="Helical" evidence="1">
    <location>
        <begin position="45"/>
        <end position="65"/>
    </location>
</feature>